<reference evidence="4" key="1">
    <citation type="submission" date="2021-02" db="EMBL/GenBank/DDBJ databases">
        <authorList>
            <person name="Dougan E. K."/>
            <person name="Rhodes N."/>
            <person name="Thang M."/>
            <person name="Chan C."/>
        </authorList>
    </citation>
    <scope>NUCLEOTIDE SEQUENCE</scope>
</reference>
<dbReference type="OrthoDB" id="427721at2759"/>
<dbReference type="PANTHER" id="PTHR47032:SF1">
    <property type="entry name" value="UDP-D-XYLOSE:L-FUCOSE ALPHA-1,3-D-XYLOSYLTRANSFERASE-RELATED"/>
    <property type="match status" value="1"/>
</dbReference>
<feature type="signal peptide" evidence="2">
    <location>
        <begin position="1"/>
        <end position="20"/>
    </location>
</feature>
<keyword evidence="2" id="KW-0732">Signal</keyword>
<dbReference type="EMBL" id="CAJNDS010000233">
    <property type="protein sequence ID" value="CAE7031559.1"/>
    <property type="molecule type" value="Genomic_DNA"/>
</dbReference>
<dbReference type="InterPro" id="IPR011990">
    <property type="entry name" value="TPR-like_helical_dom_sf"/>
</dbReference>
<feature type="chain" id="PRO_5032844928" evidence="2">
    <location>
        <begin position="21"/>
        <end position="849"/>
    </location>
</feature>
<comment type="caution">
    <text evidence="4">The sequence shown here is derived from an EMBL/GenBank/DDBJ whole genome shotgun (WGS) entry which is preliminary data.</text>
</comment>
<dbReference type="Pfam" id="PF03407">
    <property type="entry name" value="Nucleotid_trans"/>
    <property type="match status" value="1"/>
</dbReference>
<proteinExistence type="inferred from homology"/>
<evidence type="ECO:0000256" key="2">
    <source>
        <dbReference type="SAM" id="SignalP"/>
    </source>
</evidence>
<gene>
    <name evidence="4" type="primary">RRA3</name>
    <name evidence="4" type="ORF">SNAT2548_LOCUS3800</name>
</gene>
<evidence type="ECO:0000256" key="1">
    <source>
        <dbReference type="ARBA" id="ARBA00007033"/>
    </source>
</evidence>
<dbReference type="InterPro" id="IPR029044">
    <property type="entry name" value="Nucleotide-diphossugar_trans"/>
</dbReference>
<dbReference type="GO" id="GO:0016757">
    <property type="term" value="F:glycosyltransferase activity"/>
    <property type="evidence" value="ECO:0007669"/>
    <property type="project" value="TreeGrafter"/>
</dbReference>
<protein>
    <submittedName>
        <fullName evidence="4">RRA3 protein</fullName>
    </submittedName>
</protein>
<evidence type="ECO:0000313" key="5">
    <source>
        <dbReference type="Proteomes" id="UP000604046"/>
    </source>
</evidence>
<dbReference type="GO" id="GO:0005794">
    <property type="term" value="C:Golgi apparatus"/>
    <property type="evidence" value="ECO:0007669"/>
    <property type="project" value="TreeGrafter"/>
</dbReference>
<keyword evidence="5" id="KW-1185">Reference proteome</keyword>
<dbReference type="SUPFAM" id="SSF48452">
    <property type="entry name" value="TPR-like"/>
    <property type="match status" value="1"/>
</dbReference>
<dbReference type="InterPro" id="IPR005069">
    <property type="entry name" value="Nucl-diP-sugar_transferase"/>
</dbReference>
<evidence type="ECO:0000259" key="3">
    <source>
        <dbReference type="Pfam" id="PF03407"/>
    </source>
</evidence>
<feature type="domain" description="Nucleotide-diphospho-sugar transferase" evidence="3">
    <location>
        <begin position="334"/>
        <end position="500"/>
    </location>
</feature>
<comment type="similarity">
    <text evidence="1">Belongs to the glycosyltransferase 77 family.</text>
</comment>
<dbReference type="Gene3D" id="1.25.40.10">
    <property type="entry name" value="Tetratricopeptide repeat domain"/>
    <property type="match status" value="1"/>
</dbReference>
<dbReference type="Proteomes" id="UP000604046">
    <property type="component" value="Unassembled WGS sequence"/>
</dbReference>
<evidence type="ECO:0000313" key="4">
    <source>
        <dbReference type="EMBL" id="CAE7031559.1"/>
    </source>
</evidence>
<name>A0A812IE13_9DINO</name>
<dbReference type="InterPro" id="IPR052636">
    <property type="entry name" value="UDP-D-xylose:L-fucose_XylT"/>
</dbReference>
<dbReference type="PANTHER" id="PTHR47032">
    <property type="entry name" value="UDP-D-XYLOSE:L-FUCOSE ALPHA-1,3-D-XYLOSYLTRANSFERASE-RELATED"/>
    <property type="match status" value="1"/>
</dbReference>
<sequence length="849" mass="95445">MHAWWRCGLLLWALLSGCSGLEFSLILDQDAKGHKQNEAAVRALQAGDAERALQKLQKALRRHSSAALQNTVGVALMYLAKSRQPFSKDKLLQAALRAFNQTVLLAGGSLGMTGGANNGGKGRAKPQATGGSDLEVALANQALATRYVEASRLNRLGIQLDLQNRWEEAAAVLREAQKVAPSYDPLITSNLGTVIYKNATHRSSGWLEAEPLYERARELVQRAHKDLPGHPAVVKSLKEVQRLQSSLSAWRENAGLRELPVPRELLEAAAVRGTLVCTWSGGGSKFSKMALNLHESIRLNAPHWERAFVVLALDKETLLFLRGQNITTWLYETTDIYMTRWRLLAGIVASGFSVLLMDTDVVFLGDPFSHFFFDADFEVMTDHLFPERDLWDEKWRDEEHINTGFMFVRGSKPALHLVHGFIDAHHSPWDSEGPSVGGGFDLFDQRIFARFVRKQIQAGSCYSLLENMTYGKRHNASVLNPSVRVHHPEVIAHGASFFWLRSHRARGLHMPPVAHANFGRNKLYFMRDRRVWFVENLTERFSEPVHKDEYFPAAALPQDLFHGEADPFAGGSTRVRFLRYGNKAKAVKSSKSRLGEGSDKCVSHGVEANSLACHFLELLAALEVAVWLGRRLILPNSFNCSWSPMWEVYGMRTSFRDVHEDCTFDYFADAESFIKRFGHLLVEASFVKSEEFAALSKRSKMLRLDRLDLAEPRELRQLDASVLEVEGSVLALRDSLRDRYHEFTALGRALFPCKWIEFEAWFYARRPDQPAAVGSSRCGVQGLDCCAVYHGWAEKLEYFTGVAWDLPCDCGVGAALGCHPRDNGECARQDDEDAVVMDFAEMLDYKLEL</sequence>
<accession>A0A812IE13</accession>
<dbReference type="SUPFAM" id="SSF53448">
    <property type="entry name" value="Nucleotide-diphospho-sugar transferases"/>
    <property type="match status" value="1"/>
</dbReference>
<organism evidence="4 5">
    <name type="scientific">Symbiodinium natans</name>
    <dbReference type="NCBI Taxonomy" id="878477"/>
    <lineage>
        <taxon>Eukaryota</taxon>
        <taxon>Sar</taxon>
        <taxon>Alveolata</taxon>
        <taxon>Dinophyceae</taxon>
        <taxon>Suessiales</taxon>
        <taxon>Symbiodiniaceae</taxon>
        <taxon>Symbiodinium</taxon>
    </lineage>
</organism>
<dbReference type="PROSITE" id="PS51257">
    <property type="entry name" value="PROKAR_LIPOPROTEIN"/>
    <property type="match status" value="1"/>
</dbReference>
<dbReference type="AlphaFoldDB" id="A0A812IE13"/>